<keyword evidence="3" id="KW-1185">Reference proteome</keyword>
<organism evidence="2 3">
    <name type="scientific">Thiorhodococcus mannitoliphagus</name>
    <dbReference type="NCBI Taxonomy" id="329406"/>
    <lineage>
        <taxon>Bacteria</taxon>
        <taxon>Pseudomonadati</taxon>
        <taxon>Pseudomonadota</taxon>
        <taxon>Gammaproteobacteria</taxon>
        <taxon>Chromatiales</taxon>
        <taxon>Chromatiaceae</taxon>
        <taxon>Thiorhodococcus</taxon>
    </lineage>
</organism>
<evidence type="ECO:0000313" key="3">
    <source>
        <dbReference type="Proteomes" id="UP000471640"/>
    </source>
</evidence>
<dbReference type="Proteomes" id="UP000471640">
    <property type="component" value="Unassembled WGS sequence"/>
</dbReference>
<reference evidence="3" key="1">
    <citation type="journal article" date="2020" name="Microbiol. Resour. Announc.">
        <title>Draft Genome Sequences of Thiorhodococcus mannitoliphagus and Thiorhodococcus minor, Purple Sulfur Photosynthetic Bacteria in the Gammaproteobacterial Family Chromatiaceae.</title>
        <authorList>
            <person name="Aviles F.A."/>
            <person name="Meyer T.E."/>
            <person name="Kyndt J.A."/>
        </authorList>
    </citation>
    <scope>NUCLEOTIDE SEQUENCE [LARGE SCALE GENOMIC DNA]</scope>
    <source>
        <strain evidence="3">DSM 18266</strain>
    </source>
</reference>
<sequence length="107" mass="12244">MQQLYQAQDRIEAQILHDFLDRHLIETVILGDYLSGAVGELPADIYPSLWLIHDDDLERGRELLHRFLQDANQRVAQGAWTCSSCGETVSESFDLCWRCGQARPTPE</sequence>
<dbReference type="RefSeq" id="WP_164654579.1">
    <property type="nucleotide sequence ID" value="NZ_JAAIJR010000056.1"/>
</dbReference>
<protein>
    <submittedName>
        <fullName evidence="2">DUF2007 domain-containing protein</fullName>
    </submittedName>
</protein>
<evidence type="ECO:0000313" key="2">
    <source>
        <dbReference type="EMBL" id="NEX21480.1"/>
    </source>
</evidence>
<dbReference type="Gene3D" id="3.30.70.790">
    <property type="entry name" value="UreE, C-terminal domain"/>
    <property type="match status" value="1"/>
</dbReference>
<proteinExistence type="predicted"/>
<dbReference type="InterPro" id="IPR018551">
    <property type="entry name" value="DUF2007"/>
</dbReference>
<evidence type="ECO:0000259" key="1">
    <source>
        <dbReference type="Pfam" id="PF09413"/>
    </source>
</evidence>
<dbReference type="EMBL" id="JAAIJR010000056">
    <property type="protein sequence ID" value="NEX21480.1"/>
    <property type="molecule type" value="Genomic_DNA"/>
</dbReference>
<dbReference type="AlphaFoldDB" id="A0A6P1DVH4"/>
<dbReference type="Pfam" id="PF09413">
    <property type="entry name" value="DUF2007"/>
    <property type="match status" value="1"/>
</dbReference>
<name>A0A6P1DVH4_9GAMM</name>
<comment type="caution">
    <text evidence="2">The sequence shown here is derived from an EMBL/GenBank/DDBJ whole genome shotgun (WGS) entry which is preliminary data.</text>
</comment>
<reference evidence="2 3" key="2">
    <citation type="submission" date="2020-02" db="EMBL/GenBank/DDBJ databases">
        <title>Genome sequences of Thiorhodococcus mannitoliphagus and Thiorhodococcus minor, purple sulfur photosynthetic bacteria in the gammaproteobacterial family, Chromatiaceae.</title>
        <authorList>
            <person name="Aviles F.A."/>
            <person name="Meyer T.E."/>
            <person name="Kyndt J.A."/>
        </authorList>
    </citation>
    <scope>NUCLEOTIDE SEQUENCE [LARGE SCALE GENOMIC DNA]</scope>
    <source>
        <strain evidence="2 3">DSM 18266</strain>
    </source>
</reference>
<accession>A0A6P1DVH4</accession>
<feature type="domain" description="DUF2007" evidence="1">
    <location>
        <begin position="1"/>
        <end position="66"/>
    </location>
</feature>
<gene>
    <name evidence="2" type="ORF">G3480_14355</name>
</gene>